<dbReference type="Proteomes" id="UP000095751">
    <property type="component" value="Unassembled WGS sequence"/>
</dbReference>
<evidence type="ECO:0000256" key="6">
    <source>
        <dbReference type="SAM" id="MobiDB-lite"/>
    </source>
</evidence>
<dbReference type="PANTHER" id="PTHR11105:SF0">
    <property type="entry name" value="CITRAMALYL-COA LYASE, MITOCHONDRIAL"/>
    <property type="match status" value="1"/>
</dbReference>
<feature type="binding site" evidence="4">
    <location>
        <position position="129"/>
    </location>
    <ligand>
        <name>substrate</name>
    </ligand>
</feature>
<proteinExistence type="predicted"/>
<dbReference type="Gene3D" id="3.20.20.60">
    <property type="entry name" value="Phosphoenolpyruvate-binding domains"/>
    <property type="match status" value="1"/>
</dbReference>
<dbReference type="InterPro" id="IPR011206">
    <property type="entry name" value="Citrate_lyase_beta/mcl1/mcl2"/>
</dbReference>
<keyword evidence="9" id="KW-1185">Reference proteome</keyword>
<dbReference type="InterPro" id="IPR040186">
    <property type="entry name" value="Citramalyl-CoA_lyase"/>
</dbReference>
<dbReference type="OrthoDB" id="1773at2759"/>
<evidence type="ECO:0000256" key="5">
    <source>
        <dbReference type="PIRSR" id="PIRSR015582-2"/>
    </source>
</evidence>
<evidence type="ECO:0000259" key="7">
    <source>
        <dbReference type="Pfam" id="PF03328"/>
    </source>
</evidence>
<dbReference type="GO" id="GO:0047777">
    <property type="term" value="F:(S)-citramalyl-CoA lyase activity"/>
    <property type="evidence" value="ECO:0007669"/>
    <property type="project" value="TreeGrafter"/>
</dbReference>
<evidence type="ECO:0000313" key="9">
    <source>
        <dbReference type="Proteomes" id="UP000095751"/>
    </source>
</evidence>
<feature type="binding site" evidence="5">
    <location>
        <position position="221"/>
    </location>
    <ligand>
        <name>Mg(2+)</name>
        <dbReference type="ChEBI" id="CHEBI:18420"/>
    </ligand>
</feature>
<organism evidence="8 9">
    <name type="scientific">Fragilariopsis cylindrus CCMP1102</name>
    <dbReference type="NCBI Taxonomy" id="635003"/>
    <lineage>
        <taxon>Eukaryota</taxon>
        <taxon>Sar</taxon>
        <taxon>Stramenopiles</taxon>
        <taxon>Ochrophyta</taxon>
        <taxon>Bacillariophyta</taxon>
        <taxon>Bacillariophyceae</taxon>
        <taxon>Bacillariophycidae</taxon>
        <taxon>Bacillariales</taxon>
        <taxon>Bacillariaceae</taxon>
        <taxon>Fragilariopsis</taxon>
    </lineage>
</organism>
<dbReference type="InterPro" id="IPR040442">
    <property type="entry name" value="Pyrv_kinase-like_dom_sf"/>
</dbReference>
<keyword evidence="3 5" id="KW-0460">Magnesium</keyword>
<gene>
    <name evidence="8" type="ORF">FRACYDRAFT_233274</name>
</gene>
<feature type="region of interest" description="Disordered" evidence="6">
    <location>
        <begin position="43"/>
        <end position="67"/>
    </location>
</feature>
<accession>A0A1E7FY84</accession>
<dbReference type="InterPro" id="IPR015813">
    <property type="entry name" value="Pyrv/PenolPyrv_kinase-like_dom"/>
</dbReference>
<dbReference type="GO" id="GO:0046872">
    <property type="term" value="F:metal ion binding"/>
    <property type="evidence" value="ECO:0007669"/>
    <property type="project" value="UniProtKB-KW"/>
</dbReference>
<keyword evidence="2 5" id="KW-0479">Metal-binding</keyword>
<feature type="domain" description="HpcH/HpaI aldolase/citrate lyase" evidence="7">
    <location>
        <begin position="63"/>
        <end position="228"/>
    </location>
</feature>
<evidence type="ECO:0000256" key="3">
    <source>
        <dbReference type="ARBA" id="ARBA00022842"/>
    </source>
</evidence>
<dbReference type="EMBL" id="KV784353">
    <property type="protein sequence ID" value="OEU23108.1"/>
    <property type="molecule type" value="Genomic_DNA"/>
</dbReference>
<sequence>MIRRQTLLLRTIKATSRPRYTVISHGESLQYCCRRRGISSNSTSELIAQGQQQQRKRPERPRRSLFSVPGSDERKILKAQTLLADSIVLDLEDGVAYDRKDEAREIVRNTLLDTSKTFVGGNSTELCVRINGLDTNEIALNDLNAILLCDRLQAIVIPKVESASDIHFVSRMIDTHCNNNKDIRIIAAIESAMGFLNLREIANTSTICGNRLDALVFASEDFCADIEAIPKAYSLQAIDMVHINFRDQNELKNECITGRQLGFTGKQAIHPNQIDIIHDQFSPSLKDILFATKAVKEFQHTTTIDGKGSCVVDGIVVDLPVYKWAVKMCKRAEKMK</sequence>
<dbReference type="PANTHER" id="PTHR11105">
    <property type="entry name" value="CITRATE LYASE SUBUNIT BETA-RELATED"/>
    <property type="match status" value="1"/>
</dbReference>
<comment type="cofactor">
    <cofactor evidence="1">
        <name>Mg(2+)</name>
        <dbReference type="ChEBI" id="CHEBI:18420"/>
    </cofactor>
</comment>
<evidence type="ECO:0000256" key="1">
    <source>
        <dbReference type="ARBA" id="ARBA00001946"/>
    </source>
</evidence>
<evidence type="ECO:0000256" key="2">
    <source>
        <dbReference type="ARBA" id="ARBA00022723"/>
    </source>
</evidence>
<reference evidence="8 9" key="1">
    <citation type="submission" date="2016-09" db="EMBL/GenBank/DDBJ databases">
        <title>Extensive genetic diversity and differential bi-allelic expression allows diatom success in the polar Southern Ocean.</title>
        <authorList>
            <consortium name="DOE Joint Genome Institute"/>
            <person name="Mock T."/>
            <person name="Otillar R.P."/>
            <person name="Strauss J."/>
            <person name="Dupont C."/>
            <person name="Frickenhaus S."/>
            <person name="Maumus F."/>
            <person name="Mcmullan M."/>
            <person name="Sanges R."/>
            <person name="Schmutz J."/>
            <person name="Toseland A."/>
            <person name="Valas R."/>
            <person name="Veluchamy A."/>
            <person name="Ward B.J."/>
            <person name="Allen A."/>
            <person name="Barry K."/>
            <person name="Falciatore A."/>
            <person name="Ferrante M."/>
            <person name="Fortunato A.E."/>
            <person name="Gloeckner G."/>
            <person name="Gruber A."/>
            <person name="Hipkin R."/>
            <person name="Janech M."/>
            <person name="Kroth P."/>
            <person name="Leese F."/>
            <person name="Lindquist E."/>
            <person name="Lyon B.R."/>
            <person name="Martin J."/>
            <person name="Mayer C."/>
            <person name="Parker M."/>
            <person name="Quesneville H."/>
            <person name="Raymond J."/>
            <person name="Uhlig C."/>
            <person name="Valentin K.U."/>
            <person name="Worden A.Z."/>
            <person name="Armbrust E.V."/>
            <person name="Bowler C."/>
            <person name="Green B."/>
            <person name="Moulton V."/>
            <person name="Van Oosterhout C."/>
            <person name="Grigoriev I."/>
        </authorList>
    </citation>
    <scope>NUCLEOTIDE SEQUENCE [LARGE SCALE GENOMIC DNA]</scope>
    <source>
        <strain evidence="8 9">CCMP1102</strain>
    </source>
</reference>
<evidence type="ECO:0000256" key="4">
    <source>
        <dbReference type="PIRSR" id="PIRSR015582-1"/>
    </source>
</evidence>
<feature type="binding site" evidence="4">
    <location>
        <position position="190"/>
    </location>
    <ligand>
        <name>substrate</name>
    </ligand>
</feature>
<feature type="binding site" evidence="5">
    <location>
        <position position="190"/>
    </location>
    <ligand>
        <name>Mg(2+)</name>
        <dbReference type="ChEBI" id="CHEBI:18420"/>
    </ligand>
</feature>
<dbReference type="SUPFAM" id="SSF51621">
    <property type="entry name" value="Phosphoenolpyruvate/pyruvate domain"/>
    <property type="match status" value="1"/>
</dbReference>
<protein>
    <submittedName>
        <fullName evidence="8">Beta subunit of citrate lyase</fullName>
    </submittedName>
</protein>
<dbReference type="KEGG" id="fcy:FRACYDRAFT_233274"/>
<dbReference type="AlphaFoldDB" id="A0A1E7FY84"/>
<dbReference type="InterPro" id="IPR005000">
    <property type="entry name" value="Aldolase/citrate-lyase_domain"/>
</dbReference>
<keyword evidence="8" id="KW-0456">Lyase</keyword>
<dbReference type="GO" id="GO:0106064">
    <property type="term" value="P:regulation of cobalamin metabolic process"/>
    <property type="evidence" value="ECO:0007669"/>
    <property type="project" value="TreeGrafter"/>
</dbReference>
<evidence type="ECO:0000313" key="8">
    <source>
        <dbReference type="EMBL" id="OEU23108.1"/>
    </source>
</evidence>
<dbReference type="PIRSF" id="PIRSF015582">
    <property type="entry name" value="Cit_lyase_B"/>
    <property type="match status" value="1"/>
</dbReference>
<dbReference type="Pfam" id="PF03328">
    <property type="entry name" value="HpcH_HpaI"/>
    <property type="match status" value="1"/>
</dbReference>
<name>A0A1E7FY84_9STRA</name>
<dbReference type="InParanoid" id="A0A1E7FY84"/>